<protein>
    <submittedName>
        <fullName evidence="2">Uncharacterized protein</fullName>
    </submittedName>
</protein>
<dbReference type="Proteomes" id="UP000324222">
    <property type="component" value="Unassembled WGS sequence"/>
</dbReference>
<evidence type="ECO:0000313" key="2">
    <source>
        <dbReference type="EMBL" id="MPC53694.1"/>
    </source>
</evidence>
<reference evidence="2 3" key="1">
    <citation type="submission" date="2019-05" db="EMBL/GenBank/DDBJ databases">
        <title>Another draft genome of Portunus trituberculatus and its Hox gene families provides insights of decapod evolution.</title>
        <authorList>
            <person name="Jeong J.-H."/>
            <person name="Song I."/>
            <person name="Kim S."/>
            <person name="Choi T."/>
            <person name="Kim D."/>
            <person name="Ryu S."/>
            <person name="Kim W."/>
        </authorList>
    </citation>
    <scope>NUCLEOTIDE SEQUENCE [LARGE SCALE GENOMIC DNA]</scope>
    <source>
        <tissue evidence="2">Muscle</tissue>
    </source>
</reference>
<keyword evidence="3" id="KW-1185">Reference proteome</keyword>
<comment type="caution">
    <text evidence="2">The sequence shown here is derived from an EMBL/GenBank/DDBJ whole genome shotgun (WGS) entry which is preliminary data.</text>
</comment>
<gene>
    <name evidence="2" type="ORF">E2C01_047592</name>
</gene>
<evidence type="ECO:0000256" key="1">
    <source>
        <dbReference type="SAM" id="MobiDB-lite"/>
    </source>
</evidence>
<feature type="compositionally biased region" description="Gly residues" evidence="1">
    <location>
        <begin position="1"/>
        <end position="17"/>
    </location>
</feature>
<dbReference type="AlphaFoldDB" id="A0A5B7GAY1"/>
<evidence type="ECO:0000313" key="3">
    <source>
        <dbReference type="Proteomes" id="UP000324222"/>
    </source>
</evidence>
<dbReference type="EMBL" id="VSRR010011813">
    <property type="protein sequence ID" value="MPC53694.1"/>
    <property type="molecule type" value="Genomic_DNA"/>
</dbReference>
<feature type="region of interest" description="Disordered" evidence="1">
    <location>
        <begin position="1"/>
        <end position="28"/>
    </location>
</feature>
<sequence>MAERTGGGRGETLGPGFPGWSAPCGSQSSAVWKPCNDCVTVQCSAVQSSAVSGYVAVVALYDYYFLTLRIQHSEPEDSVPFR</sequence>
<accession>A0A5B7GAY1</accession>
<name>A0A5B7GAY1_PORTR</name>
<organism evidence="2 3">
    <name type="scientific">Portunus trituberculatus</name>
    <name type="common">Swimming crab</name>
    <name type="synonym">Neptunus trituberculatus</name>
    <dbReference type="NCBI Taxonomy" id="210409"/>
    <lineage>
        <taxon>Eukaryota</taxon>
        <taxon>Metazoa</taxon>
        <taxon>Ecdysozoa</taxon>
        <taxon>Arthropoda</taxon>
        <taxon>Crustacea</taxon>
        <taxon>Multicrustacea</taxon>
        <taxon>Malacostraca</taxon>
        <taxon>Eumalacostraca</taxon>
        <taxon>Eucarida</taxon>
        <taxon>Decapoda</taxon>
        <taxon>Pleocyemata</taxon>
        <taxon>Brachyura</taxon>
        <taxon>Eubrachyura</taxon>
        <taxon>Portunoidea</taxon>
        <taxon>Portunidae</taxon>
        <taxon>Portuninae</taxon>
        <taxon>Portunus</taxon>
    </lineage>
</organism>
<proteinExistence type="predicted"/>